<proteinExistence type="predicted"/>
<accession>A0A9W9P6U5</accession>
<evidence type="ECO:0000313" key="2">
    <source>
        <dbReference type="Proteomes" id="UP001150941"/>
    </source>
</evidence>
<dbReference type="Proteomes" id="UP001150941">
    <property type="component" value="Unassembled WGS sequence"/>
</dbReference>
<dbReference type="GeneID" id="83200159"/>
<sequence length="70" mass="7812">MDLSRENTVTTPAREIKTLVLPSVMLYQVDTLNAKKPGQNNTTTTAGLKIEDIHPFLHRDHTFSALIHGL</sequence>
<gene>
    <name evidence="1" type="ORF">N7468_003559</name>
</gene>
<dbReference type="AlphaFoldDB" id="A0A9W9P6U5"/>
<organism evidence="1 2">
    <name type="scientific">Penicillium chermesinum</name>
    <dbReference type="NCBI Taxonomy" id="63820"/>
    <lineage>
        <taxon>Eukaryota</taxon>
        <taxon>Fungi</taxon>
        <taxon>Dikarya</taxon>
        <taxon>Ascomycota</taxon>
        <taxon>Pezizomycotina</taxon>
        <taxon>Eurotiomycetes</taxon>
        <taxon>Eurotiomycetidae</taxon>
        <taxon>Eurotiales</taxon>
        <taxon>Aspergillaceae</taxon>
        <taxon>Penicillium</taxon>
    </lineage>
</organism>
<name>A0A9W9P6U5_9EURO</name>
<reference evidence="1" key="1">
    <citation type="submission" date="2022-11" db="EMBL/GenBank/DDBJ databases">
        <authorList>
            <person name="Petersen C."/>
        </authorList>
    </citation>
    <scope>NUCLEOTIDE SEQUENCE</scope>
    <source>
        <strain evidence="1">IBT 19713</strain>
    </source>
</reference>
<reference evidence="1" key="2">
    <citation type="journal article" date="2023" name="IMA Fungus">
        <title>Comparative genomic study of the Penicillium genus elucidates a diverse pangenome and 15 lateral gene transfer events.</title>
        <authorList>
            <person name="Petersen C."/>
            <person name="Sorensen T."/>
            <person name="Nielsen M.R."/>
            <person name="Sondergaard T.E."/>
            <person name="Sorensen J.L."/>
            <person name="Fitzpatrick D.A."/>
            <person name="Frisvad J.C."/>
            <person name="Nielsen K.L."/>
        </authorList>
    </citation>
    <scope>NUCLEOTIDE SEQUENCE</scope>
    <source>
        <strain evidence="1">IBT 19713</strain>
    </source>
</reference>
<protein>
    <submittedName>
        <fullName evidence="1">Uncharacterized protein</fullName>
    </submittedName>
</protein>
<dbReference type="RefSeq" id="XP_058331859.1">
    <property type="nucleotide sequence ID" value="XM_058472856.1"/>
</dbReference>
<evidence type="ECO:0000313" key="1">
    <source>
        <dbReference type="EMBL" id="KAJ5238940.1"/>
    </source>
</evidence>
<keyword evidence="2" id="KW-1185">Reference proteome</keyword>
<dbReference type="EMBL" id="JAPQKS010000003">
    <property type="protein sequence ID" value="KAJ5238940.1"/>
    <property type="molecule type" value="Genomic_DNA"/>
</dbReference>
<comment type="caution">
    <text evidence="1">The sequence shown here is derived from an EMBL/GenBank/DDBJ whole genome shotgun (WGS) entry which is preliminary data.</text>
</comment>